<evidence type="ECO:0000313" key="8">
    <source>
        <dbReference type="EMBL" id="MXQ63897.1"/>
    </source>
</evidence>
<evidence type="ECO:0000256" key="5">
    <source>
        <dbReference type="SAM" id="Coils"/>
    </source>
</evidence>
<feature type="coiled-coil region" evidence="5">
    <location>
        <begin position="113"/>
        <end position="161"/>
    </location>
</feature>
<keyword evidence="9" id="KW-1185">Reference proteome</keyword>
<dbReference type="PROSITE" id="PS51935">
    <property type="entry name" value="NLPC_P60"/>
    <property type="match status" value="1"/>
</dbReference>
<feature type="region of interest" description="Disordered" evidence="6">
    <location>
        <begin position="1"/>
        <end position="29"/>
    </location>
</feature>
<dbReference type="SUPFAM" id="SSF54001">
    <property type="entry name" value="Cysteine proteinases"/>
    <property type="match status" value="1"/>
</dbReference>
<proteinExistence type="inferred from homology"/>
<evidence type="ECO:0000256" key="4">
    <source>
        <dbReference type="ARBA" id="ARBA00022807"/>
    </source>
</evidence>
<evidence type="ECO:0000256" key="2">
    <source>
        <dbReference type="ARBA" id="ARBA00022670"/>
    </source>
</evidence>
<dbReference type="InterPro" id="IPR038765">
    <property type="entry name" value="Papain-like_cys_pep_sf"/>
</dbReference>
<gene>
    <name evidence="8" type="ORF">GQ466_07605</name>
</gene>
<reference evidence="8 9" key="1">
    <citation type="submission" date="2019-12" db="EMBL/GenBank/DDBJ databases">
        <title>Nocardia macrotermitis sp. nov. and Nocardia aurantia sp. nov., isolated from the gut of the fungus growing-termite Macrotermes natalensis.</title>
        <authorList>
            <person name="Christine B."/>
            <person name="Rene B."/>
        </authorList>
    </citation>
    <scope>NUCLEOTIDE SEQUENCE [LARGE SCALE GENOMIC DNA]</scope>
    <source>
        <strain evidence="8 9">DSM 102126</strain>
    </source>
</reference>
<comment type="caution">
    <text evidence="8">The sequence shown here is derived from an EMBL/GenBank/DDBJ whole genome shotgun (WGS) entry which is preliminary data.</text>
</comment>
<dbReference type="PANTHER" id="PTHR47359">
    <property type="entry name" value="PEPTIDOGLYCAN DL-ENDOPEPTIDASE CWLO"/>
    <property type="match status" value="1"/>
</dbReference>
<organism evidence="8 9">
    <name type="scientific">Actinomadura rayongensis</name>
    <dbReference type="NCBI Taxonomy" id="1429076"/>
    <lineage>
        <taxon>Bacteria</taxon>
        <taxon>Bacillati</taxon>
        <taxon>Actinomycetota</taxon>
        <taxon>Actinomycetes</taxon>
        <taxon>Streptosporangiales</taxon>
        <taxon>Thermomonosporaceae</taxon>
        <taxon>Actinomadura</taxon>
    </lineage>
</organism>
<keyword evidence="4" id="KW-0788">Thiol protease</keyword>
<keyword evidence="5" id="KW-0175">Coiled coil</keyword>
<keyword evidence="3" id="KW-0378">Hydrolase</keyword>
<keyword evidence="2" id="KW-0645">Protease</keyword>
<evidence type="ECO:0000259" key="7">
    <source>
        <dbReference type="PROSITE" id="PS51935"/>
    </source>
</evidence>
<evidence type="ECO:0000256" key="1">
    <source>
        <dbReference type="ARBA" id="ARBA00007074"/>
    </source>
</evidence>
<comment type="similarity">
    <text evidence="1">Belongs to the peptidase C40 family.</text>
</comment>
<dbReference type="Gene3D" id="3.90.1720.10">
    <property type="entry name" value="endopeptidase domain like (from Nostoc punctiforme)"/>
    <property type="match status" value="1"/>
</dbReference>
<dbReference type="AlphaFoldDB" id="A0A6I4W100"/>
<sequence>MTAQAAPKPTEAETKKKIEKLNEKSDAAVERYNQATERLKAAKKKLDAARKASKAEEQAFEKERQHIAELAATAYKNSDTDGLAGFVGSKDPQAILDQSSILTHLSQNRDAELAQYVAAVQRLKREQEQAQQAYDDYTAKTKDARQQKQNVEKQLAQQKKILAKFGVKNDKPGTGAGGTYTGPASGSARAALNFAYAQLGKPYVYGAAGPNSYDCSGLTMRSWGAAGVNITRTTNSQWAATKRVSQSDLQPGDLVFFNSLGHVGMYVGGGKIIHAPHTGTVVKIVPLSSMSGYYGAGRP</sequence>
<feature type="domain" description="NlpC/P60" evidence="7">
    <location>
        <begin position="185"/>
        <end position="299"/>
    </location>
</feature>
<dbReference type="PANTHER" id="PTHR47359:SF3">
    <property type="entry name" value="NLP_P60 DOMAIN-CONTAINING PROTEIN-RELATED"/>
    <property type="match status" value="1"/>
</dbReference>
<dbReference type="EMBL" id="WUTW01000001">
    <property type="protein sequence ID" value="MXQ63897.1"/>
    <property type="molecule type" value="Genomic_DNA"/>
</dbReference>
<dbReference type="GO" id="GO:0008234">
    <property type="term" value="F:cysteine-type peptidase activity"/>
    <property type="evidence" value="ECO:0007669"/>
    <property type="project" value="UniProtKB-KW"/>
</dbReference>
<dbReference type="InterPro" id="IPR051794">
    <property type="entry name" value="PG_Endopeptidase_C40"/>
</dbReference>
<evidence type="ECO:0000256" key="6">
    <source>
        <dbReference type="SAM" id="MobiDB-lite"/>
    </source>
</evidence>
<feature type="compositionally biased region" description="Basic and acidic residues" evidence="6">
    <location>
        <begin position="10"/>
        <end position="29"/>
    </location>
</feature>
<dbReference type="OrthoDB" id="3209655at2"/>
<name>A0A6I4W100_9ACTN</name>
<protein>
    <recommendedName>
        <fullName evidence="7">NlpC/P60 domain-containing protein</fullName>
    </recommendedName>
</protein>
<dbReference type="InterPro" id="IPR000064">
    <property type="entry name" value="NLP_P60_dom"/>
</dbReference>
<dbReference type="Pfam" id="PF00877">
    <property type="entry name" value="NLPC_P60"/>
    <property type="match status" value="1"/>
</dbReference>
<accession>A0A6I4W100</accession>
<evidence type="ECO:0000256" key="3">
    <source>
        <dbReference type="ARBA" id="ARBA00022801"/>
    </source>
</evidence>
<evidence type="ECO:0000313" key="9">
    <source>
        <dbReference type="Proteomes" id="UP000431901"/>
    </source>
</evidence>
<dbReference type="Proteomes" id="UP000431901">
    <property type="component" value="Unassembled WGS sequence"/>
</dbReference>
<dbReference type="GO" id="GO:0006508">
    <property type="term" value="P:proteolysis"/>
    <property type="evidence" value="ECO:0007669"/>
    <property type="project" value="UniProtKB-KW"/>
</dbReference>